<comment type="caution">
    <text evidence="1">The sequence shown here is derived from an EMBL/GenBank/DDBJ whole genome shotgun (WGS) entry which is preliminary data.</text>
</comment>
<organism evidence="1 2">
    <name type="scientific">Caerostris extrusa</name>
    <name type="common">Bark spider</name>
    <name type="synonym">Caerostris bankana</name>
    <dbReference type="NCBI Taxonomy" id="172846"/>
    <lineage>
        <taxon>Eukaryota</taxon>
        <taxon>Metazoa</taxon>
        <taxon>Ecdysozoa</taxon>
        <taxon>Arthropoda</taxon>
        <taxon>Chelicerata</taxon>
        <taxon>Arachnida</taxon>
        <taxon>Araneae</taxon>
        <taxon>Araneomorphae</taxon>
        <taxon>Entelegynae</taxon>
        <taxon>Araneoidea</taxon>
        <taxon>Araneidae</taxon>
        <taxon>Caerostris</taxon>
    </lineage>
</organism>
<name>A0AAV4NSE9_CAEEX</name>
<evidence type="ECO:0000313" key="2">
    <source>
        <dbReference type="Proteomes" id="UP001054945"/>
    </source>
</evidence>
<protein>
    <submittedName>
        <fullName evidence="1">Uncharacterized protein</fullName>
    </submittedName>
</protein>
<dbReference type="Proteomes" id="UP001054945">
    <property type="component" value="Unassembled WGS sequence"/>
</dbReference>
<keyword evidence="2" id="KW-1185">Reference proteome</keyword>
<proteinExistence type="predicted"/>
<accession>A0AAV4NSE9</accession>
<reference evidence="1 2" key="1">
    <citation type="submission" date="2021-06" db="EMBL/GenBank/DDBJ databases">
        <title>Caerostris extrusa draft genome.</title>
        <authorList>
            <person name="Kono N."/>
            <person name="Arakawa K."/>
        </authorList>
    </citation>
    <scope>NUCLEOTIDE SEQUENCE [LARGE SCALE GENOMIC DNA]</scope>
</reference>
<dbReference type="AlphaFoldDB" id="A0AAV4NSE9"/>
<gene>
    <name evidence="1" type="ORF">CEXT_598061</name>
</gene>
<dbReference type="EMBL" id="BPLR01021214">
    <property type="protein sequence ID" value="GIX87210.1"/>
    <property type="molecule type" value="Genomic_DNA"/>
</dbReference>
<evidence type="ECO:0000313" key="1">
    <source>
        <dbReference type="EMBL" id="GIX87210.1"/>
    </source>
</evidence>
<sequence length="84" mass="10384">MRRKKKKNGKGNTMRPYQWKKSHWEEDYYRFNSHKRPQITDLTFLWTIRIHHLEWHSLIFRCATSPFLMAGEGYPWLPPDRSYS</sequence>